<dbReference type="Pfam" id="PF00211">
    <property type="entry name" value="Guanylate_cyc"/>
    <property type="match status" value="1"/>
</dbReference>
<keyword evidence="9" id="KW-0460">Magnesium</keyword>
<gene>
    <name evidence="15" type="ORF">EVEC_LOCUS10305</name>
</gene>
<feature type="transmembrane region" description="Helical" evidence="13">
    <location>
        <begin position="205"/>
        <end position="229"/>
    </location>
</feature>
<keyword evidence="12" id="KW-0456">Lyase</keyword>
<keyword evidence="10 13" id="KW-1133">Transmembrane helix</keyword>
<dbReference type="InterPro" id="IPR029787">
    <property type="entry name" value="Nucleotide_cyclase"/>
</dbReference>
<evidence type="ECO:0000256" key="11">
    <source>
        <dbReference type="ARBA" id="ARBA00023136"/>
    </source>
</evidence>
<dbReference type="OrthoDB" id="5867840at2759"/>
<evidence type="ECO:0000256" key="4">
    <source>
        <dbReference type="ARBA" id="ARBA00012201"/>
    </source>
</evidence>
<dbReference type="CDD" id="cd07302">
    <property type="entry name" value="CHD"/>
    <property type="match status" value="1"/>
</dbReference>
<proteinExistence type="predicted"/>
<name>A0A0N4VJF9_ENTVE</name>
<dbReference type="Gene3D" id="3.30.70.1230">
    <property type="entry name" value="Nucleotide cyclase"/>
    <property type="match status" value="1"/>
</dbReference>
<feature type="transmembrane region" description="Helical" evidence="13">
    <location>
        <begin position="178"/>
        <end position="199"/>
    </location>
</feature>
<evidence type="ECO:0000259" key="14">
    <source>
        <dbReference type="PROSITE" id="PS50125"/>
    </source>
</evidence>
<dbReference type="GO" id="GO:0005524">
    <property type="term" value="F:ATP binding"/>
    <property type="evidence" value="ECO:0007669"/>
    <property type="project" value="UniProtKB-KW"/>
</dbReference>
<dbReference type="WBParaSite" id="EVEC_0001098001-mRNA-1">
    <property type="protein sequence ID" value="EVEC_0001098001-mRNA-1"/>
    <property type="gene ID" value="EVEC_0001098001"/>
</dbReference>
<feature type="transmembrane region" description="Helical" evidence="13">
    <location>
        <begin position="241"/>
        <end position="261"/>
    </location>
</feature>
<keyword evidence="8" id="KW-0067">ATP-binding</keyword>
<dbReference type="SUPFAM" id="SSF55073">
    <property type="entry name" value="Nucleotide cyclase"/>
    <property type="match status" value="1"/>
</dbReference>
<accession>A0A0N4VJF9</accession>
<dbReference type="GO" id="GO:0007189">
    <property type="term" value="P:adenylate cyclase-activating G protein-coupled receptor signaling pathway"/>
    <property type="evidence" value="ECO:0007669"/>
    <property type="project" value="TreeGrafter"/>
</dbReference>
<feature type="domain" description="Guanylate cyclase" evidence="14">
    <location>
        <begin position="35"/>
        <end position="118"/>
    </location>
</feature>
<evidence type="ECO:0000313" key="17">
    <source>
        <dbReference type="WBParaSite" id="EVEC_0001098001-mRNA-1"/>
    </source>
</evidence>
<protein>
    <recommendedName>
        <fullName evidence="4">adenylate cyclase</fullName>
        <ecNumber evidence="4">4.6.1.1</ecNumber>
    </recommendedName>
</protein>
<feature type="transmembrane region" description="Helical" evidence="13">
    <location>
        <begin position="304"/>
        <end position="323"/>
    </location>
</feature>
<reference evidence="15 16" key="2">
    <citation type="submission" date="2018-10" db="EMBL/GenBank/DDBJ databases">
        <authorList>
            <consortium name="Pathogen Informatics"/>
        </authorList>
    </citation>
    <scope>NUCLEOTIDE SEQUENCE [LARGE SCALE GENOMIC DNA]</scope>
</reference>
<feature type="transmembrane region" description="Helical" evidence="13">
    <location>
        <begin position="281"/>
        <end position="299"/>
    </location>
</feature>
<evidence type="ECO:0000256" key="13">
    <source>
        <dbReference type="SAM" id="Phobius"/>
    </source>
</evidence>
<keyword evidence="7" id="KW-0547">Nucleotide-binding</keyword>
<dbReference type="AlphaFoldDB" id="A0A0N4VJF9"/>
<dbReference type="EC" id="4.6.1.1" evidence="4"/>
<evidence type="ECO:0000256" key="6">
    <source>
        <dbReference type="ARBA" id="ARBA00022723"/>
    </source>
</evidence>
<dbReference type="GO" id="GO:0046872">
    <property type="term" value="F:metal ion binding"/>
    <property type="evidence" value="ECO:0007669"/>
    <property type="project" value="UniProtKB-KW"/>
</dbReference>
<dbReference type="InterPro" id="IPR001054">
    <property type="entry name" value="A/G_cyclase"/>
</dbReference>
<evidence type="ECO:0000256" key="12">
    <source>
        <dbReference type="ARBA" id="ARBA00023239"/>
    </source>
</evidence>
<evidence type="ECO:0000256" key="8">
    <source>
        <dbReference type="ARBA" id="ARBA00022840"/>
    </source>
</evidence>
<evidence type="ECO:0000256" key="1">
    <source>
        <dbReference type="ARBA" id="ARBA00001436"/>
    </source>
</evidence>
<evidence type="ECO:0000313" key="16">
    <source>
        <dbReference type="Proteomes" id="UP000274131"/>
    </source>
</evidence>
<dbReference type="STRING" id="51028.A0A0N4VJF9"/>
<evidence type="ECO:0000256" key="2">
    <source>
        <dbReference type="ARBA" id="ARBA00001593"/>
    </source>
</evidence>
<dbReference type="GO" id="GO:0004016">
    <property type="term" value="F:adenylate cyclase activity"/>
    <property type="evidence" value="ECO:0007669"/>
    <property type="project" value="UniProtKB-EC"/>
</dbReference>
<dbReference type="EMBL" id="UXUI01010715">
    <property type="protein sequence ID" value="VDD95554.1"/>
    <property type="molecule type" value="Genomic_DNA"/>
</dbReference>
<keyword evidence="6" id="KW-0479">Metal-binding</keyword>
<dbReference type="GO" id="GO:0035556">
    <property type="term" value="P:intracellular signal transduction"/>
    <property type="evidence" value="ECO:0007669"/>
    <property type="project" value="InterPro"/>
</dbReference>
<dbReference type="GO" id="GO:0006171">
    <property type="term" value="P:cAMP biosynthetic process"/>
    <property type="evidence" value="ECO:0007669"/>
    <property type="project" value="TreeGrafter"/>
</dbReference>
<dbReference type="PANTHER" id="PTHR45627">
    <property type="entry name" value="ADENYLATE CYCLASE TYPE 1"/>
    <property type="match status" value="1"/>
</dbReference>
<comment type="subcellular location">
    <subcellularLocation>
        <location evidence="3">Membrane</location>
        <topology evidence="3">Multi-pass membrane protein</topology>
    </subcellularLocation>
</comment>
<dbReference type="GO" id="GO:0004383">
    <property type="term" value="F:guanylate cyclase activity"/>
    <property type="evidence" value="ECO:0007669"/>
    <property type="project" value="UniProtKB-EC"/>
</dbReference>
<reference evidence="17" key="1">
    <citation type="submission" date="2017-02" db="UniProtKB">
        <authorList>
            <consortium name="WormBaseParasite"/>
        </authorList>
    </citation>
    <scope>IDENTIFICATION</scope>
</reference>
<evidence type="ECO:0000256" key="10">
    <source>
        <dbReference type="ARBA" id="ARBA00022989"/>
    </source>
</evidence>
<keyword evidence="5 13" id="KW-0812">Transmembrane</keyword>
<comment type="catalytic activity">
    <reaction evidence="1">
        <text>GTP = 3',5'-cyclic GMP + diphosphate</text>
        <dbReference type="Rhea" id="RHEA:13665"/>
        <dbReference type="ChEBI" id="CHEBI:33019"/>
        <dbReference type="ChEBI" id="CHEBI:37565"/>
        <dbReference type="ChEBI" id="CHEBI:57746"/>
        <dbReference type="EC" id="4.6.1.2"/>
    </reaction>
</comment>
<evidence type="ECO:0000256" key="5">
    <source>
        <dbReference type="ARBA" id="ARBA00022692"/>
    </source>
</evidence>
<comment type="catalytic activity">
    <reaction evidence="2">
        <text>ATP = 3',5'-cyclic AMP + diphosphate</text>
        <dbReference type="Rhea" id="RHEA:15389"/>
        <dbReference type="ChEBI" id="CHEBI:30616"/>
        <dbReference type="ChEBI" id="CHEBI:33019"/>
        <dbReference type="ChEBI" id="CHEBI:58165"/>
        <dbReference type="EC" id="4.6.1.1"/>
    </reaction>
</comment>
<keyword evidence="11 13" id="KW-0472">Membrane</keyword>
<evidence type="ECO:0000256" key="7">
    <source>
        <dbReference type="ARBA" id="ARBA00022741"/>
    </source>
</evidence>
<dbReference type="Proteomes" id="UP000274131">
    <property type="component" value="Unassembled WGS sequence"/>
</dbReference>
<organism evidence="17">
    <name type="scientific">Enterobius vermicularis</name>
    <name type="common">Human pinworm</name>
    <dbReference type="NCBI Taxonomy" id="51028"/>
    <lineage>
        <taxon>Eukaryota</taxon>
        <taxon>Metazoa</taxon>
        <taxon>Ecdysozoa</taxon>
        <taxon>Nematoda</taxon>
        <taxon>Chromadorea</taxon>
        <taxon>Rhabditida</taxon>
        <taxon>Spirurina</taxon>
        <taxon>Oxyuridomorpha</taxon>
        <taxon>Oxyuroidea</taxon>
        <taxon>Oxyuridae</taxon>
        <taxon>Enterobius</taxon>
    </lineage>
</organism>
<dbReference type="GO" id="GO:0005886">
    <property type="term" value="C:plasma membrane"/>
    <property type="evidence" value="ECO:0007669"/>
    <property type="project" value="TreeGrafter"/>
</dbReference>
<evidence type="ECO:0000256" key="9">
    <source>
        <dbReference type="ARBA" id="ARBA00022842"/>
    </source>
</evidence>
<evidence type="ECO:0000313" key="15">
    <source>
        <dbReference type="EMBL" id="VDD95554.1"/>
    </source>
</evidence>
<evidence type="ECO:0000256" key="3">
    <source>
        <dbReference type="ARBA" id="ARBA00004141"/>
    </source>
</evidence>
<sequence>MENLKLGTKKIVNSFHRYSANVPKITTIIIRYSCIRIQSDAIVVVSGIPSIVENHVQSALSFAIDVESLISSFCNATCAELGFRCGIECGSVTAGLIGQFKWHYDVIGATVEEAIKIESSVSDCGVYDVCCCRKAKKLVILSEKCGAQNVERSFMNPYTLRFRNTDIENAFNSQFNQWFVPALAVSILFLVVYGIYHILVLPRHIATLALIIVALIVMFTILTMLYINYFQHFCHFITRTAVGHSVAVLFVISLLFVSGVVNTFSCPQNNTTNPLSECYVVHYSVLNCALWMLTLVVFVRFPSLALLGSLIFALMLYCLHALITHSSLYLNYSND</sequence>
<dbReference type="PANTHER" id="PTHR45627:SF26">
    <property type="entry name" value="ADENYLATE CYCLASE TYPE 1"/>
    <property type="match status" value="1"/>
</dbReference>
<dbReference type="PROSITE" id="PS50125">
    <property type="entry name" value="GUANYLATE_CYCLASE_2"/>
    <property type="match status" value="1"/>
</dbReference>
<keyword evidence="16" id="KW-1185">Reference proteome</keyword>